<dbReference type="InterPro" id="IPR010917">
    <property type="entry name" value="TonB_rcpt_CS"/>
</dbReference>
<organism evidence="9">
    <name type="scientific">Knufia peltigerae</name>
    <dbReference type="NCBI Taxonomy" id="1002370"/>
    <lineage>
        <taxon>Eukaryota</taxon>
        <taxon>Fungi</taxon>
        <taxon>Dikarya</taxon>
        <taxon>Ascomycota</taxon>
        <taxon>Pezizomycotina</taxon>
        <taxon>Eurotiomycetes</taxon>
        <taxon>Chaetothyriomycetidae</taxon>
        <taxon>Chaetothyriales</taxon>
        <taxon>Trichomeriaceae</taxon>
        <taxon>Knufia</taxon>
    </lineage>
</organism>
<evidence type="ECO:0000313" key="9">
    <source>
        <dbReference type="EMBL" id="KAJ9626021.1"/>
    </source>
</evidence>
<dbReference type="InterPro" id="IPR037066">
    <property type="entry name" value="Plug_dom_sf"/>
</dbReference>
<dbReference type="AlphaFoldDB" id="A0AA38XWI3"/>
<dbReference type="Gene3D" id="2.40.170.20">
    <property type="entry name" value="TonB-dependent receptor, beta-barrel domain"/>
    <property type="match status" value="1"/>
</dbReference>
<dbReference type="InterPro" id="IPR010104">
    <property type="entry name" value="TonB_rcpt_bac"/>
</dbReference>
<sequence length="962" mass="104945">MQGDSHEERAAYHSGDDSGHRVARPRHHRDDHESHYNIAWEGKMLNHKRSALSIALAVVLTPSLAAAQSTQTTTTPPTGTAATNLDTVQVTGIRRGIESAIATKQDATSVVEAISAEDIGKLPDVSIAESISRLPGLAAQRVAGRAQVISVRGLSPDFATTLLNGREVVSTGDNRGVEFDQYPSELVNGVTVYKTPDAALVGQGLSGTIDMQTARPLSFPDRVIAISGRYQKSSLGRAADTDPYGNRFSASYIDQFLDKTLGIAIGYAHSDMPIQENQVGLYEPWTTEHTTNGNRPGVAAGTYFTDGIKALRRTGNNKRDGVMATIQFRPNNSWTSTFDAFHTEAEQIDTANQFELNLSNYNGNYTPGLLVSNPQVNANGTFTGGTASGVYPLVRGMYNKRKDKIDAFGWNNEFTFGSVKLVADLNYSKATRDELNLENNLQLTPMPQLDTVGVQFRQDGFSQISPGLDYSNPDALFLTNTIYGSGYGKVPKVEDRLKGGKLAATIALPEAMASWAPDLDIGVNYADRRKVKTQSEGNILLGAQGDANIASDLQYRPVNLGFAGLGTIPAWNVPGAVGRYMTFNPVDNLDYLIPKSWTVQEKITTAWARLNINTDIGVVGVRGNIGVQMQHTDQSSDSRYWDSSQAAGNNIQPYSDGRKYNDWLPSLNLAFMFPHEQTLRFAAAKQVARPRVDQMRAGLEFGVDTATGRPGGSGGNPLLDPWRATALDLSYEKYFGEKAYVAAAIFYKDLKSYVYTQSVDNYDFTGLLGNYVPPPGMVVPVLPTGTFSTPQNGKGGTLKGLELTASFPLDMLTDSLRGFGVQASATFNKSDIQILDPESASSVGTDPISLPGLSKRVYNFTAYYERSGFEARVSQRRRSDFIGEIGNFNGNRTLRYVVGENVTDAQISYTFSDSSSLRGLTLLLQGSNLTNEPYRTYAGTKDRPLEYIEWGRTYMLGVNYKF</sequence>
<dbReference type="InterPro" id="IPR000531">
    <property type="entry name" value="Beta-barrel_TonB"/>
</dbReference>
<evidence type="ECO:0000256" key="6">
    <source>
        <dbReference type="SAM" id="MobiDB-lite"/>
    </source>
</evidence>
<feature type="compositionally biased region" description="Basic and acidic residues" evidence="6">
    <location>
        <begin position="1"/>
        <end position="20"/>
    </location>
</feature>
<dbReference type="InterPro" id="IPR012910">
    <property type="entry name" value="Plug_dom"/>
</dbReference>
<dbReference type="EMBL" id="JAPDRN010000084">
    <property type="protein sequence ID" value="KAJ9626021.1"/>
    <property type="molecule type" value="Genomic_DNA"/>
</dbReference>
<proteinExistence type="predicted"/>
<evidence type="ECO:0000259" key="8">
    <source>
        <dbReference type="Pfam" id="PF07715"/>
    </source>
</evidence>
<keyword evidence="2" id="KW-0732">Signal</keyword>
<keyword evidence="5" id="KW-0998">Cell outer membrane</keyword>
<dbReference type="SUPFAM" id="SSF56935">
    <property type="entry name" value="Porins"/>
    <property type="match status" value="1"/>
</dbReference>
<reference evidence="9" key="1">
    <citation type="submission" date="2022-10" db="EMBL/GenBank/DDBJ databases">
        <title>Culturing micro-colonial fungi from biological soil crusts in the Mojave desert and describing Neophaeococcomyces mojavensis, and introducing the new genera and species Taxawa tesnikishii.</title>
        <authorList>
            <person name="Kurbessoian T."/>
            <person name="Stajich J.E."/>
        </authorList>
    </citation>
    <scope>NUCLEOTIDE SEQUENCE</scope>
    <source>
        <strain evidence="9">TK_35</strain>
    </source>
</reference>
<protein>
    <recommendedName>
        <fullName evidence="10">TonB-dependent receptor</fullName>
    </recommendedName>
</protein>
<evidence type="ECO:0000256" key="3">
    <source>
        <dbReference type="ARBA" id="ARBA00023077"/>
    </source>
</evidence>
<dbReference type="Pfam" id="PF07715">
    <property type="entry name" value="Plug"/>
    <property type="match status" value="1"/>
</dbReference>
<dbReference type="PROSITE" id="PS01156">
    <property type="entry name" value="TONB_DEPENDENT_REC_2"/>
    <property type="match status" value="1"/>
</dbReference>
<comment type="caution">
    <text evidence="9">The sequence shown here is derived from an EMBL/GenBank/DDBJ whole genome shotgun (WGS) entry which is preliminary data.</text>
</comment>
<dbReference type="CDD" id="cd01347">
    <property type="entry name" value="ligand_gated_channel"/>
    <property type="match status" value="1"/>
</dbReference>
<evidence type="ECO:0000256" key="2">
    <source>
        <dbReference type="ARBA" id="ARBA00022729"/>
    </source>
</evidence>
<dbReference type="PANTHER" id="PTHR40980:SF3">
    <property type="entry name" value="TONB-DEPENDENT RECEPTOR-LIKE BETA-BARREL DOMAIN-CONTAINING PROTEIN"/>
    <property type="match status" value="1"/>
</dbReference>
<keyword evidence="3" id="KW-0798">TonB box</keyword>
<feature type="domain" description="TonB-dependent receptor plug" evidence="8">
    <location>
        <begin position="104"/>
        <end position="207"/>
    </location>
</feature>
<evidence type="ECO:0000256" key="5">
    <source>
        <dbReference type="ARBA" id="ARBA00023237"/>
    </source>
</evidence>
<dbReference type="InterPro" id="IPR036942">
    <property type="entry name" value="Beta-barrel_TonB_sf"/>
</dbReference>
<dbReference type="PANTHER" id="PTHR40980">
    <property type="entry name" value="PLUG DOMAIN-CONTAINING PROTEIN"/>
    <property type="match status" value="1"/>
</dbReference>
<evidence type="ECO:0008006" key="10">
    <source>
        <dbReference type="Google" id="ProtNLM"/>
    </source>
</evidence>
<feature type="domain" description="TonB-dependent receptor-like beta-barrel" evidence="7">
    <location>
        <begin position="514"/>
        <end position="929"/>
    </location>
</feature>
<evidence type="ECO:0000256" key="1">
    <source>
        <dbReference type="ARBA" id="ARBA00004442"/>
    </source>
</evidence>
<feature type="region of interest" description="Disordered" evidence="6">
    <location>
        <begin position="1"/>
        <end position="32"/>
    </location>
</feature>
<accession>A0AA38XWI3</accession>
<gene>
    <name evidence="9" type="ORF">H2204_010143</name>
</gene>
<evidence type="ECO:0000259" key="7">
    <source>
        <dbReference type="Pfam" id="PF00593"/>
    </source>
</evidence>
<comment type="subcellular location">
    <subcellularLocation>
        <location evidence="1">Cell outer membrane</location>
    </subcellularLocation>
</comment>
<dbReference type="Pfam" id="PF00593">
    <property type="entry name" value="TonB_dep_Rec_b-barrel"/>
    <property type="match status" value="1"/>
</dbReference>
<dbReference type="Gene3D" id="2.170.130.10">
    <property type="entry name" value="TonB-dependent receptor, plug domain"/>
    <property type="match status" value="1"/>
</dbReference>
<keyword evidence="4" id="KW-0472">Membrane</keyword>
<dbReference type="NCBIfam" id="TIGR01782">
    <property type="entry name" value="TonB-Xanth-Caul"/>
    <property type="match status" value="1"/>
</dbReference>
<evidence type="ECO:0000256" key="4">
    <source>
        <dbReference type="ARBA" id="ARBA00023136"/>
    </source>
</evidence>
<name>A0AA38XWI3_9EURO</name>